<keyword evidence="11 15" id="KW-0378">Hydrolase</keyword>
<reference evidence="17" key="1">
    <citation type="journal article" date="2014" name="Int. J. Syst. Evol. Microbiol.">
        <title>Complete genome sequence of Corynebacterium casei LMG S-19264T (=DSM 44701T), isolated from a smear-ripened cheese.</title>
        <authorList>
            <consortium name="US DOE Joint Genome Institute (JGI-PGF)"/>
            <person name="Walter F."/>
            <person name="Albersmeier A."/>
            <person name="Kalinowski J."/>
            <person name="Ruckert C."/>
        </authorList>
    </citation>
    <scope>NUCLEOTIDE SEQUENCE</scope>
    <source>
        <strain evidence="17">JCM 14719</strain>
    </source>
</reference>
<evidence type="ECO:0000256" key="13">
    <source>
        <dbReference type="ARBA" id="ARBA00023102"/>
    </source>
</evidence>
<dbReference type="GO" id="GO:0005524">
    <property type="term" value="F:ATP binding"/>
    <property type="evidence" value="ECO:0007669"/>
    <property type="project" value="UniProtKB-KW"/>
</dbReference>
<feature type="domain" description="Phosphoribosyl-AMP cyclohydrolase" evidence="16">
    <location>
        <begin position="35"/>
        <end position="107"/>
    </location>
</feature>
<evidence type="ECO:0000256" key="11">
    <source>
        <dbReference type="ARBA" id="ARBA00022801"/>
    </source>
</evidence>
<protein>
    <recommendedName>
        <fullName evidence="15">Histidine biosynthesis bifunctional protein HisIE</fullName>
    </recommendedName>
    <domain>
        <recommendedName>
            <fullName evidence="15">Phosphoribosyl-AMP cyclohydrolase</fullName>
            <shortName evidence="15">PRA-CH</shortName>
            <ecNumber evidence="15">3.5.4.19</ecNumber>
        </recommendedName>
    </domain>
    <domain>
        <recommendedName>
            <fullName evidence="15">Phosphoribosyl-ATP pyrophosphatase</fullName>
            <shortName evidence="15">PRA-PH</shortName>
            <ecNumber evidence="15">3.6.1.31</ecNumber>
        </recommendedName>
    </domain>
</protein>
<dbReference type="EMBL" id="BMOF01000031">
    <property type="protein sequence ID" value="GGK02421.1"/>
    <property type="molecule type" value="Genomic_DNA"/>
</dbReference>
<keyword evidence="14 15" id="KW-0511">Multifunctional enzyme</keyword>
<evidence type="ECO:0000256" key="8">
    <source>
        <dbReference type="ARBA" id="ARBA00022490"/>
    </source>
</evidence>
<sequence length="218" mass="24100">MSDPQLSIPWEALRFDERGLIPVIVQDVASGDVLMFAFANRDALVKTVQTGEAHFYSRSRQALWRKGATSGNVQRVARIRYDCDGDCLLYEVEPQGPACHEGTPSCFSGTLWAADASDAPARPPLAVLTLLERVVAQRDRERPEGSYTTYLFEKGLDKILKKVGEEASEVIIAAKNASACELRYEAADLLYHLLVLLRAARISLAAVLEELAERHKPS</sequence>
<evidence type="ECO:0000256" key="14">
    <source>
        <dbReference type="ARBA" id="ARBA00023268"/>
    </source>
</evidence>
<evidence type="ECO:0000256" key="9">
    <source>
        <dbReference type="ARBA" id="ARBA00022605"/>
    </source>
</evidence>
<comment type="caution">
    <text evidence="17">The sequence shown here is derived from an EMBL/GenBank/DDBJ whole genome shotgun (WGS) entry which is preliminary data.</text>
</comment>
<dbReference type="AlphaFoldDB" id="A0A8J3FAW3"/>
<comment type="catalytic activity">
    <reaction evidence="1 15">
        <text>1-(5-phospho-beta-D-ribosyl)-5'-AMP + H2O = 1-(5-phospho-beta-D-ribosyl)-5-[(5-phospho-beta-D-ribosylamino)methylideneamino]imidazole-4-carboxamide</text>
        <dbReference type="Rhea" id="RHEA:20049"/>
        <dbReference type="ChEBI" id="CHEBI:15377"/>
        <dbReference type="ChEBI" id="CHEBI:58435"/>
        <dbReference type="ChEBI" id="CHEBI:59457"/>
        <dbReference type="EC" id="3.5.4.19"/>
    </reaction>
</comment>
<evidence type="ECO:0000256" key="7">
    <source>
        <dbReference type="ARBA" id="ARBA00008299"/>
    </source>
</evidence>
<evidence type="ECO:0000256" key="5">
    <source>
        <dbReference type="ARBA" id="ARBA00005204"/>
    </source>
</evidence>
<dbReference type="Pfam" id="PF01503">
    <property type="entry name" value="PRA-PH"/>
    <property type="match status" value="1"/>
</dbReference>
<dbReference type="UniPathway" id="UPA00031">
    <property type="reaction ID" value="UER00007"/>
</dbReference>
<dbReference type="NCBIfam" id="TIGR03188">
    <property type="entry name" value="histidine_hisI"/>
    <property type="match status" value="1"/>
</dbReference>
<dbReference type="Pfam" id="PF01502">
    <property type="entry name" value="PRA-CH"/>
    <property type="match status" value="1"/>
</dbReference>
<dbReference type="GO" id="GO:0004635">
    <property type="term" value="F:phosphoribosyl-AMP cyclohydrolase activity"/>
    <property type="evidence" value="ECO:0007669"/>
    <property type="project" value="UniProtKB-UniRule"/>
</dbReference>
<keyword evidence="8 15" id="KW-0963">Cytoplasm</keyword>
<keyword evidence="13 15" id="KW-0368">Histidine biosynthesis</keyword>
<evidence type="ECO:0000256" key="4">
    <source>
        <dbReference type="ARBA" id="ARBA00005169"/>
    </source>
</evidence>
<dbReference type="InterPro" id="IPR008179">
    <property type="entry name" value="HisE"/>
</dbReference>
<gene>
    <name evidence="15 17" type="primary">hisI</name>
    <name evidence="15" type="synonym">hisIE</name>
    <name evidence="17" type="ORF">GCM10007043_15610</name>
</gene>
<comment type="pathway">
    <text evidence="4 15">Amino-acid biosynthesis; L-histidine biosynthesis; L-histidine from 5-phospho-alpha-D-ribose 1-diphosphate: step 3/9.</text>
</comment>
<dbReference type="GO" id="GO:0005737">
    <property type="term" value="C:cytoplasm"/>
    <property type="evidence" value="ECO:0007669"/>
    <property type="project" value="UniProtKB-SubCell"/>
</dbReference>
<dbReference type="EC" id="3.5.4.19" evidence="15"/>
<dbReference type="NCBIfam" id="NF002747">
    <property type="entry name" value="PRK02759.1"/>
    <property type="match status" value="1"/>
</dbReference>
<evidence type="ECO:0000256" key="1">
    <source>
        <dbReference type="ARBA" id="ARBA00000024"/>
    </source>
</evidence>
<evidence type="ECO:0000313" key="17">
    <source>
        <dbReference type="EMBL" id="GGK02421.1"/>
    </source>
</evidence>
<dbReference type="GO" id="GO:0004636">
    <property type="term" value="F:phosphoribosyl-ATP diphosphatase activity"/>
    <property type="evidence" value="ECO:0007669"/>
    <property type="project" value="UniProtKB-UniRule"/>
</dbReference>
<evidence type="ECO:0000256" key="15">
    <source>
        <dbReference type="HAMAP-Rule" id="MF_01019"/>
    </source>
</evidence>
<evidence type="ECO:0000256" key="10">
    <source>
        <dbReference type="ARBA" id="ARBA00022741"/>
    </source>
</evidence>
<comment type="pathway">
    <text evidence="5 15">Amino-acid biosynthesis; L-histidine biosynthesis; L-histidine from 5-phospho-alpha-D-ribose 1-diphosphate: step 2/9.</text>
</comment>
<dbReference type="GO" id="GO:0000105">
    <property type="term" value="P:L-histidine biosynthetic process"/>
    <property type="evidence" value="ECO:0007669"/>
    <property type="project" value="UniProtKB-UniRule"/>
</dbReference>
<feature type="region of interest" description="Phosphoribosyl-ATP pyrophosphohydrolase" evidence="15">
    <location>
        <begin position="128"/>
        <end position="218"/>
    </location>
</feature>
<accession>A0A8J3FAW3</accession>
<dbReference type="InterPro" id="IPR026660">
    <property type="entry name" value="PRA-CH"/>
</dbReference>
<reference evidence="17" key="2">
    <citation type="submission" date="2020-09" db="EMBL/GenBank/DDBJ databases">
        <authorList>
            <person name="Sun Q."/>
            <person name="Ohkuma M."/>
        </authorList>
    </citation>
    <scope>NUCLEOTIDE SEQUENCE</scope>
    <source>
        <strain evidence="17">JCM 14719</strain>
    </source>
</reference>
<keyword evidence="12 15" id="KW-0067">ATP-binding</keyword>
<dbReference type="RefSeq" id="WP_229725778.1">
    <property type="nucleotide sequence ID" value="NZ_BMOF01000031.1"/>
</dbReference>
<evidence type="ECO:0000259" key="16">
    <source>
        <dbReference type="Pfam" id="PF01502"/>
    </source>
</evidence>
<dbReference type="InterPro" id="IPR038019">
    <property type="entry name" value="PRib_AMP_CycHydrolase_sf"/>
</dbReference>
<name>A0A8J3FAW3_9BACI</name>
<comment type="catalytic activity">
    <reaction evidence="2 15">
        <text>1-(5-phospho-beta-D-ribosyl)-ATP + H2O = 1-(5-phospho-beta-D-ribosyl)-5'-AMP + diphosphate + H(+)</text>
        <dbReference type="Rhea" id="RHEA:22828"/>
        <dbReference type="ChEBI" id="CHEBI:15377"/>
        <dbReference type="ChEBI" id="CHEBI:15378"/>
        <dbReference type="ChEBI" id="CHEBI:33019"/>
        <dbReference type="ChEBI" id="CHEBI:59457"/>
        <dbReference type="ChEBI" id="CHEBI:73183"/>
        <dbReference type="EC" id="3.6.1.31"/>
    </reaction>
</comment>
<keyword evidence="10 15" id="KW-0547">Nucleotide-binding</keyword>
<evidence type="ECO:0000256" key="3">
    <source>
        <dbReference type="ARBA" id="ARBA00004496"/>
    </source>
</evidence>
<dbReference type="CDD" id="cd11534">
    <property type="entry name" value="NTP-PPase_HisIE_like"/>
    <property type="match status" value="1"/>
</dbReference>
<comment type="subcellular location">
    <subcellularLocation>
        <location evidence="3 15">Cytoplasm</location>
    </subcellularLocation>
</comment>
<dbReference type="HAMAP" id="MF_01020">
    <property type="entry name" value="HisE"/>
    <property type="match status" value="1"/>
</dbReference>
<dbReference type="Gene3D" id="3.10.20.810">
    <property type="entry name" value="Phosphoribosyl-AMP cyclohydrolase"/>
    <property type="match status" value="1"/>
</dbReference>
<organism evidence="17 18">
    <name type="scientific">Calditerricola satsumensis</name>
    <dbReference type="NCBI Taxonomy" id="373054"/>
    <lineage>
        <taxon>Bacteria</taxon>
        <taxon>Bacillati</taxon>
        <taxon>Bacillota</taxon>
        <taxon>Bacilli</taxon>
        <taxon>Bacillales</taxon>
        <taxon>Bacillaceae</taxon>
        <taxon>Calditerricola</taxon>
    </lineage>
</organism>
<dbReference type="HAMAP" id="MF_01021">
    <property type="entry name" value="HisI"/>
    <property type="match status" value="1"/>
</dbReference>
<dbReference type="SUPFAM" id="SSF101386">
    <property type="entry name" value="all-alpha NTP pyrophosphatases"/>
    <property type="match status" value="1"/>
</dbReference>
<dbReference type="PANTHER" id="PTHR42945:SF9">
    <property type="entry name" value="HISTIDINE BIOSYNTHESIS BIFUNCTIONAL PROTEIN HISIE"/>
    <property type="match status" value="1"/>
</dbReference>
<dbReference type="HAMAP" id="MF_01019">
    <property type="entry name" value="HisIE"/>
    <property type="match status" value="1"/>
</dbReference>
<evidence type="ECO:0000256" key="12">
    <source>
        <dbReference type="ARBA" id="ARBA00022840"/>
    </source>
</evidence>
<keyword evidence="18" id="KW-1185">Reference proteome</keyword>
<dbReference type="EC" id="3.6.1.31" evidence="15"/>
<dbReference type="InterPro" id="IPR023019">
    <property type="entry name" value="His_synth_HisIE"/>
</dbReference>
<proteinExistence type="inferred from homology"/>
<dbReference type="InterPro" id="IPR021130">
    <property type="entry name" value="PRib-ATP_PPHydrolase-like"/>
</dbReference>
<comment type="similarity">
    <text evidence="6 15">In the C-terminal section; belongs to the PRA-PH family.</text>
</comment>
<dbReference type="PANTHER" id="PTHR42945">
    <property type="entry name" value="HISTIDINE BIOSYNTHESIS BIFUNCTIONAL PROTEIN"/>
    <property type="match status" value="1"/>
</dbReference>
<comment type="similarity">
    <text evidence="7 15">In the N-terminal section; belongs to the PRA-CH family.</text>
</comment>
<dbReference type="InterPro" id="IPR002496">
    <property type="entry name" value="PRib_AMP_CycHydrolase_dom"/>
</dbReference>
<dbReference type="Gene3D" id="1.10.287.1080">
    <property type="entry name" value="MazG-like"/>
    <property type="match status" value="1"/>
</dbReference>
<keyword evidence="9 15" id="KW-0028">Amino-acid biosynthesis</keyword>
<dbReference type="SUPFAM" id="SSF141734">
    <property type="entry name" value="HisI-like"/>
    <property type="match status" value="1"/>
</dbReference>
<dbReference type="Proteomes" id="UP000637720">
    <property type="component" value="Unassembled WGS sequence"/>
</dbReference>
<evidence type="ECO:0000256" key="2">
    <source>
        <dbReference type="ARBA" id="ARBA00001460"/>
    </source>
</evidence>
<dbReference type="NCBIfam" id="NF000768">
    <property type="entry name" value="PRK00051.1"/>
    <property type="match status" value="1"/>
</dbReference>
<feature type="region of interest" description="Phosphoribosyl-AMP cyclohydrolase" evidence="15">
    <location>
        <begin position="1"/>
        <end position="127"/>
    </location>
</feature>
<dbReference type="FunFam" id="3.10.20.810:FF:000001">
    <property type="entry name" value="Histidine biosynthesis bifunctional protein HisIE"/>
    <property type="match status" value="1"/>
</dbReference>
<evidence type="ECO:0000313" key="18">
    <source>
        <dbReference type="Proteomes" id="UP000637720"/>
    </source>
</evidence>
<evidence type="ECO:0000256" key="6">
    <source>
        <dbReference type="ARBA" id="ARBA00007731"/>
    </source>
</evidence>